<dbReference type="EMBL" id="AAYY01000006">
    <property type="protein sequence ID" value="EDP43618.1"/>
    <property type="molecule type" value="Genomic_DNA"/>
</dbReference>
<keyword evidence="3 7" id="KW-0812">Transmembrane</keyword>
<dbReference type="OrthoDB" id="529367at2759"/>
<feature type="binding site" evidence="6">
    <location>
        <position position="92"/>
    </location>
    <ligand>
        <name>Zn(2+)</name>
        <dbReference type="ChEBI" id="CHEBI:29105"/>
    </ligand>
</feature>
<dbReference type="GO" id="GO:0038023">
    <property type="term" value="F:signaling receptor activity"/>
    <property type="evidence" value="ECO:0007669"/>
    <property type="project" value="TreeGrafter"/>
</dbReference>
<evidence type="ECO:0000256" key="1">
    <source>
        <dbReference type="ARBA" id="ARBA00004141"/>
    </source>
</evidence>
<protein>
    <submittedName>
        <fullName evidence="9">Uncharacterized protein</fullName>
    </submittedName>
</protein>
<comment type="similarity">
    <text evidence="2">Belongs to the ADIPOR family.</text>
</comment>
<organism evidence="9 10">
    <name type="scientific">Malassezia globosa (strain ATCC MYA-4612 / CBS 7966)</name>
    <name type="common">Dandruff-associated fungus</name>
    <dbReference type="NCBI Taxonomy" id="425265"/>
    <lineage>
        <taxon>Eukaryota</taxon>
        <taxon>Fungi</taxon>
        <taxon>Dikarya</taxon>
        <taxon>Basidiomycota</taxon>
        <taxon>Ustilaginomycotina</taxon>
        <taxon>Malasseziomycetes</taxon>
        <taxon>Malasseziales</taxon>
        <taxon>Malasseziaceae</taxon>
        <taxon>Malassezia</taxon>
    </lineage>
</organism>
<keyword evidence="6" id="KW-0479">Metal-binding</keyword>
<feature type="binding site" evidence="6">
    <location>
        <position position="239"/>
    </location>
    <ligand>
        <name>Zn(2+)</name>
        <dbReference type="ChEBI" id="CHEBI:29105"/>
    </ligand>
</feature>
<feature type="transmembrane region" description="Helical" evidence="7">
    <location>
        <begin position="71"/>
        <end position="96"/>
    </location>
</feature>
<dbReference type="RefSeq" id="XP_001730832.1">
    <property type="nucleotide sequence ID" value="XM_001730780.1"/>
</dbReference>
<evidence type="ECO:0000256" key="6">
    <source>
        <dbReference type="PIRSR" id="PIRSR604254-1"/>
    </source>
</evidence>
<keyword evidence="4 7" id="KW-1133">Transmembrane helix</keyword>
<feature type="transmembrane region" description="Helical" evidence="7">
    <location>
        <begin position="135"/>
        <end position="155"/>
    </location>
</feature>
<accession>A8Q1S3</accession>
<feature type="signal peptide" evidence="8">
    <location>
        <begin position="1"/>
        <end position="18"/>
    </location>
</feature>
<sequence length="290" mass="32210">MWGAVIAILLLFLQLADLHEWLPGGPWPIFSLHTLPSPDILERYPGLGLRIAQADAQTQRLGYVRAPPDDLAFLSVFLLSAMACLGCSATYHTVACHSERTALSYNRLDYAGIVLLIVGSNVPALHFGFHCHPHLRTLYTTLVTIWGTIALYIVTQPKFTVPKYKTLRAMIFIALGLSAVLPVVHGFLIARDWFFVTHVLGARFLMLSGAVYIGGALIYVAHIPERWSPYTFDYIGASHQIFHVCVLLGAWLHWLTVRQAYTVWHSLETSAGEYSREAVCAVVHAATNQA</sequence>
<gene>
    <name evidence="9" type="ORF">MGL_1831</name>
</gene>
<dbReference type="KEGG" id="mgl:MGL_1831"/>
<feature type="chain" id="PRO_5002725066" evidence="8">
    <location>
        <begin position="19"/>
        <end position="290"/>
    </location>
</feature>
<feature type="transmembrane region" description="Helical" evidence="7">
    <location>
        <begin position="202"/>
        <end position="222"/>
    </location>
</feature>
<dbReference type="FunCoup" id="A8Q1S3">
    <property type="interactions" value="32"/>
</dbReference>
<dbReference type="PANTHER" id="PTHR20855">
    <property type="entry name" value="ADIPOR/PROGESTIN RECEPTOR-RELATED"/>
    <property type="match status" value="1"/>
</dbReference>
<evidence type="ECO:0000313" key="9">
    <source>
        <dbReference type="EMBL" id="EDP43618.1"/>
    </source>
</evidence>
<keyword evidence="8" id="KW-0732">Signal</keyword>
<name>A8Q1S3_MALGO</name>
<dbReference type="GO" id="GO:0046872">
    <property type="term" value="F:metal ion binding"/>
    <property type="evidence" value="ECO:0007669"/>
    <property type="project" value="UniProtKB-KW"/>
</dbReference>
<evidence type="ECO:0000256" key="7">
    <source>
        <dbReference type="SAM" id="Phobius"/>
    </source>
</evidence>
<dbReference type="VEuPathDB" id="FungiDB:MGL_1831"/>
<dbReference type="GO" id="GO:0016020">
    <property type="term" value="C:membrane"/>
    <property type="evidence" value="ECO:0007669"/>
    <property type="project" value="UniProtKB-SubCell"/>
</dbReference>
<evidence type="ECO:0000256" key="3">
    <source>
        <dbReference type="ARBA" id="ARBA00022692"/>
    </source>
</evidence>
<dbReference type="InParanoid" id="A8Q1S3"/>
<dbReference type="Proteomes" id="UP000008837">
    <property type="component" value="Unassembled WGS sequence"/>
</dbReference>
<dbReference type="AlphaFoldDB" id="A8Q1S3"/>
<evidence type="ECO:0000256" key="5">
    <source>
        <dbReference type="ARBA" id="ARBA00023136"/>
    </source>
</evidence>
<reference evidence="9 10" key="1">
    <citation type="journal article" date="2007" name="Proc. Natl. Acad. Sci. U.S.A.">
        <title>Dandruff-associated Malassezia genomes reveal convergent and divergent virulence traits shared with plant and human fungal pathogens.</title>
        <authorList>
            <person name="Xu J."/>
            <person name="Saunders C.W."/>
            <person name="Hu P."/>
            <person name="Grant R.A."/>
            <person name="Boekhout T."/>
            <person name="Kuramae E.E."/>
            <person name="Kronstad J.W."/>
            <person name="Deangelis Y.M."/>
            <person name="Reeder N.L."/>
            <person name="Johnstone K.R."/>
            <person name="Leland M."/>
            <person name="Fieno A.M."/>
            <person name="Begley W.M."/>
            <person name="Sun Y."/>
            <person name="Lacey M.P."/>
            <person name="Chaudhary T."/>
            <person name="Keough T."/>
            <person name="Chu L."/>
            <person name="Sears R."/>
            <person name="Yuan B."/>
            <person name="Dawson T.L.Jr."/>
        </authorList>
    </citation>
    <scope>NUCLEOTIDE SEQUENCE [LARGE SCALE GENOMIC DNA]</scope>
    <source>
        <strain evidence="10">ATCC MYA-4612 / CBS 7966</strain>
    </source>
</reference>
<feature type="transmembrane region" description="Helical" evidence="7">
    <location>
        <begin position="234"/>
        <end position="254"/>
    </location>
</feature>
<dbReference type="Pfam" id="PF03006">
    <property type="entry name" value="HlyIII"/>
    <property type="match status" value="1"/>
</dbReference>
<feature type="transmembrane region" description="Helical" evidence="7">
    <location>
        <begin position="167"/>
        <end position="190"/>
    </location>
</feature>
<evidence type="ECO:0000313" key="10">
    <source>
        <dbReference type="Proteomes" id="UP000008837"/>
    </source>
</evidence>
<keyword evidence="6" id="KW-0862">Zinc</keyword>
<comment type="caution">
    <text evidence="9">The sequence shown here is derived from an EMBL/GenBank/DDBJ whole genome shotgun (WGS) entry which is preliminary data.</text>
</comment>
<comment type="subcellular location">
    <subcellularLocation>
        <location evidence="1">Membrane</location>
        <topology evidence="1">Multi-pass membrane protein</topology>
    </subcellularLocation>
</comment>
<dbReference type="OMA" id="VESAGCF"/>
<proteinExistence type="inferred from homology"/>
<dbReference type="GO" id="GO:0006882">
    <property type="term" value="P:intracellular zinc ion homeostasis"/>
    <property type="evidence" value="ECO:0007669"/>
    <property type="project" value="TreeGrafter"/>
</dbReference>
<dbReference type="STRING" id="425265.A8Q1S3"/>
<feature type="binding site" evidence="6">
    <location>
        <position position="243"/>
    </location>
    <ligand>
        <name>Zn(2+)</name>
        <dbReference type="ChEBI" id="CHEBI:29105"/>
    </ligand>
</feature>
<keyword evidence="5 7" id="KW-0472">Membrane</keyword>
<dbReference type="InterPro" id="IPR004254">
    <property type="entry name" value="AdipoR/HlyIII-related"/>
</dbReference>
<dbReference type="PANTHER" id="PTHR20855:SF52">
    <property type="entry name" value="ADIPONECTIN RECEPTOR PROTEIN"/>
    <property type="match status" value="1"/>
</dbReference>
<evidence type="ECO:0000256" key="2">
    <source>
        <dbReference type="ARBA" id="ARBA00007018"/>
    </source>
</evidence>
<keyword evidence="10" id="KW-1185">Reference proteome</keyword>
<evidence type="ECO:0000256" key="4">
    <source>
        <dbReference type="ARBA" id="ARBA00022989"/>
    </source>
</evidence>
<feature type="transmembrane region" description="Helical" evidence="7">
    <location>
        <begin position="108"/>
        <end position="129"/>
    </location>
</feature>
<evidence type="ECO:0000256" key="8">
    <source>
        <dbReference type="SAM" id="SignalP"/>
    </source>
</evidence>
<dbReference type="GeneID" id="5855139"/>